<dbReference type="PROSITE" id="PS00022">
    <property type="entry name" value="EGF_1"/>
    <property type="match status" value="2"/>
</dbReference>
<feature type="region of interest" description="Disordered" evidence="3">
    <location>
        <begin position="668"/>
        <end position="688"/>
    </location>
</feature>
<feature type="chain" id="PRO_5035219303" description="EGF-like domain-containing protein" evidence="4">
    <location>
        <begin position="29"/>
        <end position="926"/>
    </location>
</feature>
<dbReference type="PANTHER" id="PTHR11062:SF268">
    <property type="entry name" value="FAMILY PROTEIN, PUTATIVE, EXPRESSED-RELATED"/>
    <property type="match status" value="1"/>
</dbReference>
<dbReference type="Gene3D" id="2.10.25.10">
    <property type="entry name" value="Laminin"/>
    <property type="match status" value="1"/>
</dbReference>
<feature type="disulfide bond" evidence="2">
    <location>
        <begin position="372"/>
        <end position="381"/>
    </location>
</feature>
<feature type="region of interest" description="Disordered" evidence="3">
    <location>
        <begin position="192"/>
        <end position="216"/>
    </location>
</feature>
<dbReference type="Pfam" id="PF23106">
    <property type="entry name" value="EGF_Teneurin"/>
    <property type="match status" value="1"/>
</dbReference>
<dbReference type="InterPro" id="IPR002049">
    <property type="entry name" value="LE_dom"/>
</dbReference>
<proteinExistence type="inferred from homology"/>
<sequence length="926" mass="98850">MRVGAAVWSVAVLATLALVTVIQQGSVASRWLDAPGSAEAAAPGVAAGASGAGLTRPAGGDAPLPRACALARDERACAAWVGARERPPRARAWARAVLCARNCSGVGSCDMHTGVCACAAGWYGRACERLSVRACNGETDGLWVASHCAGECDARTGFCYCPGRVGVRPLPDTCQPSHLSVDAFAALGLRPDPAAPGLSPRDGSEAVPAPSTAEGRHAALRRVEAVTRDLAARPDQRANVLARLWYGAGPAGARAIRVDGERGVPRTVGARPARAASAGAPHPEPVYRRISARGTHPANALLHAAAPSAAGPTTDGRPAWCEADASGEPAHRCACVYDGMHGALCEERHEPFCLNQCSGHGVCAPRGGRCECARGFFGADCSLTTEERADGSGRAVVLHAQHAARAAPRSPRIFVYELAESSTLLLELRADKRSCAHRFFDAANRTVWSSYTYAAEVLLHEQMLASRHRTAVPDEADWFYVPVYACCLILPVYDYVGPGPWARNYPMRPVSAMRLFVDALAHVRGALPHWNASGGVDHLFFFAHDEGGCWAPRELAASATILSHWGRTDARPDSSSRYMADNWQSDHRTDTRAPSGRRWDFPGGSRAMIGDHACHASGKDVVLPVFAPPDKFEASPWLRVASEVARAPRARAVARTRAELSADLAAQHADARVRGAPSPPADSGARRADVGSLNATLSRAHPALVAEVMRARRTLAYFSGNLALREPLKYARGVRHRLWAAFNRTNGWLLTGGRGGQYSRDLADATFCIVPPGGDGWSSRLDDAVRHGCIPVVIMDGVRMPWEEELRFGAYGMRIGQADIERADAILRAVPDERRVHMRLAMYEVWTRFVYAGAMLGADDFLGAGAPGRLPREFASQPALSALRLALGADGGAGEPRPDAFDTLMMALHARAAARRARARLVEALA</sequence>
<dbReference type="EMBL" id="JAGTXO010000001">
    <property type="protein sequence ID" value="KAG8470135.1"/>
    <property type="molecule type" value="Genomic_DNA"/>
</dbReference>
<evidence type="ECO:0000313" key="6">
    <source>
        <dbReference type="EMBL" id="KAG8470135.1"/>
    </source>
</evidence>
<comment type="similarity">
    <text evidence="1">Belongs to the glycosyltransferase 47 family.</text>
</comment>
<reference evidence="6" key="1">
    <citation type="submission" date="2021-05" db="EMBL/GenBank/DDBJ databases">
        <title>The genome of the haptophyte Pavlova lutheri (Diacronema luteri, Pavlovales) - a model for lipid biosynthesis in eukaryotic algae.</title>
        <authorList>
            <person name="Hulatt C.J."/>
            <person name="Posewitz M.C."/>
        </authorList>
    </citation>
    <scope>NUCLEOTIDE SEQUENCE</scope>
    <source>
        <strain evidence="6">NIVA-4/92</strain>
    </source>
</reference>
<feature type="disulfide bond" evidence="2">
    <location>
        <begin position="99"/>
        <end position="109"/>
    </location>
</feature>
<dbReference type="InterPro" id="IPR040911">
    <property type="entry name" value="Exostosin_GT47"/>
</dbReference>
<evidence type="ECO:0000256" key="4">
    <source>
        <dbReference type="SAM" id="SignalP"/>
    </source>
</evidence>
<keyword evidence="4" id="KW-0732">Signal</keyword>
<feature type="domain" description="EGF-like" evidence="5">
    <location>
        <begin position="95"/>
        <end position="128"/>
    </location>
</feature>
<name>A0A8J6CHF3_DIALT</name>
<dbReference type="PROSITE" id="PS01186">
    <property type="entry name" value="EGF_2"/>
    <property type="match status" value="2"/>
</dbReference>
<accession>A0A8J6CHF3</accession>
<dbReference type="SMART" id="SM00181">
    <property type="entry name" value="EGF"/>
    <property type="match status" value="2"/>
</dbReference>
<feature type="disulfide bond" evidence="2">
    <location>
        <begin position="118"/>
        <end position="127"/>
    </location>
</feature>
<protein>
    <recommendedName>
        <fullName evidence="5">EGF-like domain-containing protein</fullName>
    </recommendedName>
</protein>
<evidence type="ECO:0000313" key="7">
    <source>
        <dbReference type="Proteomes" id="UP000751190"/>
    </source>
</evidence>
<feature type="signal peptide" evidence="4">
    <location>
        <begin position="1"/>
        <end position="28"/>
    </location>
</feature>
<feature type="disulfide bond" evidence="2">
    <location>
        <begin position="353"/>
        <end position="363"/>
    </location>
</feature>
<keyword evidence="2" id="KW-0245">EGF-like domain</keyword>
<gene>
    <name evidence="6" type="ORF">KFE25_008556</name>
</gene>
<dbReference type="InterPro" id="IPR004263">
    <property type="entry name" value="Exostosin"/>
</dbReference>
<dbReference type="OrthoDB" id="1924787at2759"/>
<evidence type="ECO:0000256" key="2">
    <source>
        <dbReference type="PROSITE-ProRule" id="PRU00076"/>
    </source>
</evidence>
<feature type="domain" description="EGF-like" evidence="5">
    <location>
        <begin position="349"/>
        <end position="382"/>
    </location>
</feature>
<evidence type="ECO:0000259" key="5">
    <source>
        <dbReference type="PROSITE" id="PS50026"/>
    </source>
</evidence>
<keyword evidence="2" id="KW-1015">Disulfide bond</keyword>
<evidence type="ECO:0000256" key="1">
    <source>
        <dbReference type="ARBA" id="ARBA00010271"/>
    </source>
</evidence>
<dbReference type="AlphaFoldDB" id="A0A8J6CHF3"/>
<feature type="region of interest" description="Disordered" evidence="3">
    <location>
        <begin position="576"/>
        <end position="602"/>
    </location>
</feature>
<dbReference type="CDD" id="cd00055">
    <property type="entry name" value="EGF_Lam"/>
    <property type="match status" value="1"/>
</dbReference>
<dbReference type="GO" id="GO:0016757">
    <property type="term" value="F:glycosyltransferase activity"/>
    <property type="evidence" value="ECO:0007669"/>
    <property type="project" value="InterPro"/>
</dbReference>
<evidence type="ECO:0000256" key="3">
    <source>
        <dbReference type="SAM" id="MobiDB-lite"/>
    </source>
</evidence>
<dbReference type="PROSITE" id="PS50026">
    <property type="entry name" value="EGF_3"/>
    <property type="match status" value="2"/>
</dbReference>
<organism evidence="6 7">
    <name type="scientific">Diacronema lutheri</name>
    <name type="common">Unicellular marine alga</name>
    <name type="synonym">Monochrysis lutheri</name>
    <dbReference type="NCBI Taxonomy" id="2081491"/>
    <lineage>
        <taxon>Eukaryota</taxon>
        <taxon>Haptista</taxon>
        <taxon>Haptophyta</taxon>
        <taxon>Pavlovophyceae</taxon>
        <taxon>Pavlovales</taxon>
        <taxon>Pavlovaceae</taxon>
        <taxon>Diacronema</taxon>
    </lineage>
</organism>
<keyword evidence="7" id="KW-1185">Reference proteome</keyword>
<dbReference type="Pfam" id="PF03016">
    <property type="entry name" value="Exostosin_GT47"/>
    <property type="match status" value="2"/>
</dbReference>
<comment type="caution">
    <text evidence="2">Lacks conserved residue(s) required for the propagation of feature annotation.</text>
</comment>
<dbReference type="InterPro" id="IPR000742">
    <property type="entry name" value="EGF"/>
</dbReference>
<comment type="caution">
    <text evidence="6">The sequence shown here is derived from an EMBL/GenBank/DDBJ whole genome shotgun (WGS) entry which is preliminary data.</text>
</comment>
<dbReference type="Proteomes" id="UP000751190">
    <property type="component" value="Unassembled WGS sequence"/>
</dbReference>
<dbReference type="PANTHER" id="PTHR11062">
    <property type="entry name" value="EXOSTOSIN HEPARAN SULFATE GLYCOSYLTRANSFERASE -RELATED"/>
    <property type="match status" value="1"/>
</dbReference>